<dbReference type="Proteomes" id="UP000887576">
    <property type="component" value="Unplaced"/>
</dbReference>
<sequence>MENGNGTVTVCGSDGQDYLLKSEFYPNPDEQKYLDQIVEILTTGEERTDRTGTGTISKFGMQARYNLRDGQFC</sequence>
<dbReference type="WBParaSite" id="JU765_v2.g9528.t1">
    <property type="protein sequence ID" value="JU765_v2.g9528.t1"/>
    <property type="gene ID" value="JU765_v2.g9528"/>
</dbReference>
<evidence type="ECO:0000313" key="2">
    <source>
        <dbReference type="WBParaSite" id="JU765_v2.g9528.t1"/>
    </source>
</evidence>
<evidence type="ECO:0000313" key="1">
    <source>
        <dbReference type="Proteomes" id="UP000887576"/>
    </source>
</evidence>
<accession>A0AC34RRJ0</accession>
<name>A0AC34RRJ0_9BILA</name>
<organism evidence="1 2">
    <name type="scientific">Panagrolaimus sp. JU765</name>
    <dbReference type="NCBI Taxonomy" id="591449"/>
    <lineage>
        <taxon>Eukaryota</taxon>
        <taxon>Metazoa</taxon>
        <taxon>Ecdysozoa</taxon>
        <taxon>Nematoda</taxon>
        <taxon>Chromadorea</taxon>
        <taxon>Rhabditida</taxon>
        <taxon>Tylenchina</taxon>
        <taxon>Panagrolaimomorpha</taxon>
        <taxon>Panagrolaimoidea</taxon>
        <taxon>Panagrolaimidae</taxon>
        <taxon>Panagrolaimus</taxon>
    </lineage>
</organism>
<reference evidence="2" key="1">
    <citation type="submission" date="2022-11" db="UniProtKB">
        <authorList>
            <consortium name="WormBaseParasite"/>
        </authorList>
    </citation>
    <scope>IDENTIFICATION</scope>
</reference>
<protein>
    <submittedName>
        <fullName evidence="2">Thymidylate synthase</fullName>
    </submittedName>
</protein>
<proteinExistence type="predicted"/>